<dbReference type="SMART" id="SM01092">
    <property type="entry name" value="CO_deh_flav_C"/>
    <property type="match status" value="1"/>
</dbReference>
<dbReference type="Proteomes" id="UP001174909">
    <property type="component" value="Unassembled WGS sequence"/>
</dbReference>
<dbReference type="SUPFAM" id="SSF55447">
    <property type="entry name" value="CO dehydrogenase flavoprotein C-terminal domain-like"/>
    <property type="match status" value="1"/>
</dbReference>
<evidence type="ECO:0000256" key="1">
    <source>
        <dbReference type="ARBA" id="ARBA00022630"/>
    </source>
</evidence>
<dbReference type="PROSITE" id="PS51387">
    <property type="entry name" value="FAD_PCMH"/>
    <property type="match status" value="1"/>
</dbReference>
<evidence type="ECO:0000313" key="5">
    <source>
        <dbReference type="EMBL" id="CAI8019575.1"/>
    </source>
</evidence>
<dbReference type="GO" id="GO:0016491">
    <property type="term" value="F:oxidoreductase activity"/>
    <property type="evidence" value="ECO:0007669"/>
    <property type="project" value="UniProtKB-KW"/>
</dbReference>
<evidence type="ECO:0000259" key="4">
    <source>
        <dbReference type="PROSITE" id="PS51387"/>
    </source>
</evidence>
<keyword evidence="1" id="KW-0285">Flavoprotein</keyword>
<dbReference type="EMBL" id="CASHTH010001763">
    <property type="protein sequence ID" value="CAI8019575.1"/>
    <property type="molecule type" value="Genomic_DNA"/>
</dbReference>
<feature type="domain" description="FAD-binding PCMH-type" evidence="4">
    <location>
        <begin position="1"/>
        <end position="177"/>
    </location>
</feature>
<proteinExistence type="predicted"/>
<accession>A0AA35RXH2</accession>
<dbReference type="Gene3D" id="3.30.43.10">
    <property type="entry name" value="Uridine Diphospho-n-acetylenolpyruvylglucosamine Reductase, domain 2"/>
    <property type="match status" value="1"/>
</dbReference>
<dbReference type="InterPro" id="IPR016166">
    <property type="entry name" value="FAD-bd_PCMH"/>
</dbReference>
<dbReference type="InterPro" id="IPR005107">
    <property type="entry name" value="CO_DH_flav_C"/>
</dbReference>
<evidence type="ECO:0000256" key="3">
    <source>
        <dbReference type="ARBA" id="ARBA00023002"/>
    </source>
</evidence>
<dbReference type="PANTHER" id="PTHR42659">
    <property type="entry name" value="XANTHINE DEHYDROGENASE SUBUNIT C-RELATED"/>
    <property type="match status" value="1"/>
</dbReference>
<dbReference type="Pfam" id="PF00941">
    <property type="entry name" value="FAD_binding_5"/>
    <property type="match status" value="1"/>
</dbReference>
<gene>
    <name evidence="5" type="ORF">GBAR_LOCUS11758</name>
</gene>
<reference evidence="5" key="1">
    <citation type="submission" date="2023-03" db="EMBL/GenBank/DDBJ databases">
        <authorList>
            <person name="Steffen K."/>
            <person name="Cardenas P."/>
        </authorList>
    </citation>
    <scope>NUCLEOTIDE SEQUENCE</scope>
</reference>
<keyword evidence="6" id="KW-1185">Reference proteome</keyword>
<dbReference type="InterPro" id="IPR036318">
    <property type="entry name" value="FAD-bd_PCMH-like_sf"/>
</dbReference>
<dbReference type="Pfam" id="PF03450">
    <property type="entry name" value="CO_deh_flav_C"/>
    <property type="match status" value="1"/>
</dbReference>
<dbReference type="InterPro" id="IPR036683">
    <property type="entry name" value="CO_DH_flav_C_dom_sf"/>
</dbReference>
<comment type="caution">
    <text evidence="5">The sequence shown here is derived from an EMBL/GenBank/DDBJ whole genome shotgun (WGS) entry which is preliminary data.</text>
</comment>
<evidence type="ECO:0000256" key="2">
    <source>
        <dbReference type="ARBA" id="ARBA00022827"/>
    </source>
</evidence>
<keyword evidence="2" id="KW-0274">FAD</keyword>
<organism evidence="5 6">
    <name type="scientific">Geodia barretti</name>
    <name type="common">Barrett's horny sponge</name>
    <dbReference type="NCBI Taxonomy" id="519541"/>
    <lineage>
        <taxon>Eukaryota</taxon>
        <taxon>Metazoa</taxon>
        <taxon>Porifera</taxon>
        <taxon>Demospongiae</taxon>
        <taxon>Heteroscleromorpha</taxon>
        <taxon>Tetractinellida</taxon>
        <taxon>Astrophorina</taxon>
        <taxon>Geodiidae</taxon>
        <taxon>Geodia</taxon>
    </lineage>
</organism>
<dbReference type="InterPro" id="IPR016167">
    <property type="entry name" value="FAD-bd_PCMH_sub1"/>
</dbReference>
<dbReference type="InterPro" id="IPR051312">
    <property type="entry name" value="Diverse_Substr_Oxidored"/>
</dbReference>
<keyword evidence="3" id="KW-0560">Oxidoreductase</keyword>
<name>A0AA35RXH2_GEOBA</name>
<dbReference type="InterPro" id="IPR016169">
    <property type="entry name" value="FAD-bd_PCMH_sub2"/>
</dbReference>
<dbReference type="PANTHER" id="PTHR42659:SF2">
    <property type="entry name" value="XANTHINE DEHYDROGENASE SUBUNIT C-RELATED"/>
    <property type="match status" value="1"/>
</dbReference>
<sequence length="291" mass="30800">MIDFEFHHASDLNQAFALLDEHGDDARLMSGGTALVLQMKQRFSQPGHVIGLRRIAGLGSIEETDDGSIRIGALCTQRQVENHPLVAERLPLVAQAYRYVATPRIRNMATVGGGLAHGDPNQDPPPSLIALGASVILSSASGGQRILRAEEIFLDYFDTDVRPGEIVTGLVVPPAPDGAGTAYLKFLPRTADDYATVSVAAVVTPDAAGNCQDIRIVLGSVGLTPIRATAAEDALRGQPLTDENIRAAAATVPDAVDPLDDHRGSAEYKREMAGVFTRRAIAQAMTNAGMG</sequence>
<dbReference type="GO" id="GO:0071949">
    <property type="term" value="F:FAD binding"/>
    <property type="evidence" value="ECO:0007669"/>
    <property type="project" value="InterPro"/>
</dbReference>
<dbReference type="Gene3D" id="3.30.465.10">
    <property type="match status" value="1"/>
</dbReference>
<dbReference type="SUPFAM" id="SSF56176">
    <property type="entry name" value="FAD-binding/transporter-associated domain-like"/>
    <property type="match status" value="1"/>
</dbReference>
<evidence type="ECO:0000313" key="6">
    <source>
        <dbReference type="Proteomes" id="UP001174909"/>
    </source>
</evidence>
<protein>
    <submittedName>
        <fullName evidence="5">Carbon monoxide dehydrogenase medium chain</fullName>
    </submittedName>
</protein>
<dbReference type="Gene3D" id="3.30.390.50">
    <property type="entry name" value="CO dehydrogenase flavoprotein, C-terminal domain"/>
    <property type="match status" value="1"/>
</dbReference>
<dbReference type="InterPro" id="IPR002346">
    <property type="entry name" value="Mopterin_DH_FAD-bd"/>
</dbReference>
<dbReference type="AlphaFoldDB" id="A0AA35RXH2"/>